<dbReference type="EMBL" id="CM047746">
    <property type="protein sequence ID" value="KAJ0020097.1"/>
    <property type="molecule type" value="Genomic_DNA"/>
</dbReference>
<comment type="caution">
    <text evidence="1">The sequence shown here is derived from an EMBL/GenBank/DDBJ whole genome shotgun (WGS) entry which is preliminary data.</text>
</comment>
<name>A0ACC0XNG6_9ROSI</name>
<proteinExistence type="predicted"/>
<accession>A0ACC0XNG6</accession>
<evidence type="ECO:0000313" key="2">
    <source>
        <dbReference type="Proteomes" id="UP001163603"/>
    </source>
</evidence>
<sequence length="206" mass="24385">MDVKSFDKLCHLLKSIGELALTRNTTIEEMVASFLHITAHHVKNRVLKRQTKRSGETVSRNFHRVLQAVLRLHRILLQKPDPVLENSTDDRWKWFKNCLGALDGTYIRVHVDLVDKPRYRTRKNEIATNMLGVCTPDMQFMVGFYYLCDVGYTNGEWFLTPYRGQQYHLNEWRQGHQPVTSQEYFNMKYSQTRNCIERCFGILNKR</sequence>
<organism evidence="1 2">
    <name type="scientific">Pistacia integerrima</name>
    <dbReference type="NCBI Taxonomy" id="434235"/>
    <lineage>
        <taxon>Eukaryota</taxon>
        <taxon>Viridiplantae</taxon>
        <taxon>Streptophyta</taxon>
        <taxon>Embryophyta</taxon>
        <taxon>Tracheophyta</taxon>
        <taxon>Spermatophyta</taxon>
        <taxon>Magnoliopsida</taxon>
        <taxon>eudicotyledons</taxon>
        <taxon>Gunneridae</taxon>
        <taxon>Pentapetalae</taxon>
        <taxon>rosids</taxon>
        <taxon>malvids</taxon>
        <taxon>Sapindales</taxon>
        <taxon>Anacardiaceae</taxon>
        <taxon>Pistacia</taxon>
    </lineage>
</organism>
<reference evidence="2" key="1">
    <citation type="journal article" date="2023" name="G3 (Bethesda)">
        <title>Genome assembly and association tests identify interacting loci associated with vigor, precocity, and sex in interspecific pistachio rootstocks.</title>
        <authorList>
            <person name="Palmer W."/>
            <person name="Jacygrad E."/>
            <person name="Sagayaradj S."/>
            <person name="Cavanaugh K."/>
            <person name="Han R."/>
            <person name="Bertier L."/>
            <person name="Beede B."/>
            <person name="Kafkas S."/>
            <person name="Golino D."/>
            <person name="Preece J."/>
            <person name="Michelmore R."/>
        </authorList>
    </citation>
    <scope>NUCLEOTIDE SEQUENCE [LARGE SCALE GENOMIC DNA]</scope>
</reference>
<protein>
    <submittedName>
        <fullName evidence="1">Uncharacterized protein</fullName>
    </submittedName>
</protein>
<keyword evidence="2" id="KW-1185">Reference proteome</keyword>
<gene>
    <name evidence="1" type="ORF">Pint_31745</name>
</gene>
<evidence type="ECO:0000313" key="1">
    <source>
        <dbReference type="EMBL" id="KAJ0020097.1"/>
    </source>
</evidence>
<dbReference type="Proteomes" id="UP001163603">
    <property type="component" value="Chromosome 11"/>
</dbReference>